<dbReference type="PANTHER" id="PTHR31116:SF5">
    <property type="entry name" value="OS06G0649800 PROTEIN"/>
    <property type="match status" value="1"/>
</dbReference>
<evidence type="ECO:0008006" key="5">
    <source>
        <dbReference type="Google" id="ProtNLM"/>
    </source>
</evidence>
<evidence type="ECO:0000256" key="1">
    <source>
        <dbReference type="PIRSR" id="PIRSR605019-1"/>
    </source>
</evidence>
<feature type="binding site" evidence="1">
    <location>
        <position position="163"/>
    </location>
    <ligand>
        <name>Zn(2+)</name>
        <dbReference type="ChEBI" id="CHEBI:29105"/>
    </ligand>
</feature>
<feature type="compositionally biased region" description="Basic and acidic residues" evidence="2">
    <location>
        <begin position="43"/>
        <end position="58"/>
    </location>
</feature>
<feature type="binding site" evidence="1">
    <location>
        <position position="337"/>
    </location>
    <ligand>
        <name>Zn(2+)</name>
        <dbReference type="ChEBI" id="CHEBI:29105"/>
    </ligand>
</feature>
<dbReference type="Pfam" id="PF03352">
    <property type="entry name" value="Adenine_glyco"/>
    <property type="match status" value="1"/>
</dbReference>
<dbReference type="AlphaFoldDB" id="A0AAP0WWH7"/>
<organism evidence="3 4">
    <name type="scientific">Liquidambar formosana</name>
    <name type="common">Formosan gum</name>
    <dbReference type="NCBI Taxonomy" id="63359"/>
    <lineage>
        <taxon>Eukaryota</taxon>
        <taxon>Viridiplantae</taxon>
        <taxon>Streptophyta</taxon>
        <taxon>Embryophyta</taxon>
        <taxon>Tracheophyta</taxon>
        <taxon>Spermatophyta</taxon>
        <taxon>Magnoliopsida</taxon>
        <taxon>eudicotyledons</taxon>
        <taxon>Gunneridae</taxon>
        <taxon>Pentapetalae</taxon>
        <taxon>Saxifragales</taxon>
        <taxon>Altingiaceae</taxon>
        <taxon>Liquidambar</taxon>
    </lineage>
</organism>
<feature type="compositionally biased region" description="Low complexity" evidence="2">
    <location>
        <begin position="99"/>
        <end position="116"/>
    </location>
</feature>
<feature type="region of interest" description="Disordered" evidence="2">
    <location>
        <begin position="99"/>
        <end position="135"/>
    </location>
</feature>
<name>A0AAP0WWH7_LIQFO</name>
<feature type="binding site" evidence="1">
    <location>
        <position position="341"/>
    </location>
    <ligand>
        <name>Zn(2+)</name>
        <dbReference type="ChEBI" id="CHEBI:29105"/>
    </ligand>
</feature>
<dbReference type="GO" id="GO:0008725">
    <property type="term" value="F:DNA-3-methyladenine glycosylase activity"/>
    <property type="evidence" value="ECO:0007669"/>
    <property type="project" value="InterPro"/>
</dbReference>
<evidence type="ECO:0000313" key="3">
    <source>
        <dbReference type="EMBL" id="KAK9282369.1"/>
    </source>
</evidence>
<dbReference type="SUPFAM" id="SSF48150">
    <property type="entry name" value="DNA-glycosylase"/>
    <property type="match status" value="1"/>
</dbReference>
<keyword evidence="4" id="KW-1185">Reference proteome</keyword>
<keyword evidence="1" id="KW-0862">Zinc</keyword>
<gene>
    <name evidence="3" type="ORF">L1049_005286</name>
</gene>
<keyword evidence="1" id="KW-0479">Metal-binding</keyword>
<dbReference type="EMBL" id="JBBPBK010000007">
    <property type="protein sequence ID" value="KAK9282369.1"/>
    <property type="molecule type" value="Genomic_DNA"/>
</dbReference>
<dbReference type="InterPro" id="IPR005019">
    <property type="entry name" value="Adenine_glyco"/>
</dbReference>
<dbReference type="GO" id="GO:0006284">
    <property type="term" value="P:base-excision repair"/>
    <property type="evidence" value="ECO:0007669"/>
    <property type="project" value="InterPro"/>
</dbReference>
<feature type="region of interest" description="Disordered" evidence="2">
    <location>
        <begin position="1"/>
        <end position="70"/>
    </location>
</feature>
<accession>A0AAP0WWH7</accession>
<evidence type="ECO:0000313" key="4">
    <source>
        <dbReference type="Proteomes" id="UP001415857"/>
    </source>
</evidence>
<feature type="binding site" evidence="1">
    <location>
        <position position="178"/>
    </location>
    <ligand>
        <name>Zn(2+)</name>
        <dbReference type="ChEBI" id="CHEBI:29105"/>
    </ligand>
</feature>
<comment type="caution">
    <text evidence="3">The sequence shown here is derived from an EMBL/GenBank/DDBJ whole genome shotgun (WGS) entry which is preliminary data.</text>
</comment>
<dbReference type="PANTHER" id="PTHR31116">
    <property type="entry name" value="OS04G0501200 PROTEIN"/>
    <property type="match status" value="1"/>
</dbReference>
<dbReference type="GO" id="GO:0046872">
    <property type="term" value="F:metal ion binding"/>
    <property type="evidence" value="ECO:0007669"/>
    <property type="project" value="UniProtKB-KW"/>
</dbReference>
<reference evidence="3 4" key="1">
    <citation type="journal article" date="2024" name="Plant J.">
        <title>Genome sequences and population genomics reveal climatic adaptation and genomic divergence between two closely related sweetgum species.</title>
        <authorList>
            <person name="Xu W.Q."/>
            <person name="Ren C.Q."/>
            <person name="Zhang X.Y."/>
            <person name="Comes H.P."/>
            <person name="Liu X.H."/>
            <person name="Li Y.G."/>
            <person name="Kettle C.J."/>
            <person name="Jalonen R."/>
            <person name="Gaisberger H."/>
            <person name="Ma Y.Z."/>
            <person name="Qiu Y.X."/>
        </authorList>
    </citation>
    <scope>NUCLEOTIDE SEQUENCE [LARGE SCALE GENOMIC DNA]</scope>
    <source>
        <strain evidence="3">Hangzhou</strain>
    </source>
</reference>
<protein>
    <recommendedName>
        <fullName evidence="5">DNA-3-methyladenine glycosylase I</fullName>
    </recommendedName>
</protein>
<dbReference type="Proteomes" id="UP001415857">
    <property type="component" value="Unassembled WGS sequence"/>
</dbReference>
<dbReference type="InterPro" id="IPR011257">
    <property type="entry name" value="DNA_glycosylase"/>
</dbReference>
<proteinExistence type="predicted"/>
<evidence type="ECO:0000256" key="2">
    <source>
        <dbReference type="SAM" id="MobiDB-lite"/>
    </source>
</evidence>
<sequence>MSGPPRVRSMNVAAEAESRPVLVPAGNKARSVDTRKAASKPQRKLEKSPEVEAKEKKVATTLSPVSATPPHCIRVPSILRQHDQLASLSSSLRSNLSLNASCSSDASSDSSHSRASTGRISRRSSTPVRRKQSGSKLEKVEKVLVIDSVFEPSHDTLQAKKRCAWVTPNTDPCYAAFHDEEWGVPAHDDKKLFELLSLSGALAEHTWPTILNKRHIFREIFLDFDPVAVSTKLNEKKIATPGSTASSLLSEPKLRAIIENARQMCKIIDGFGSFDKYIWNYVNQKPIVSRFRYPRQVPVKTAKAEVISKDLVRRGFRSVGPTVIYTFMQVAGLSNDHLISCFRFQECIAAAEADEKDFVPKAKVEEKQPEDTNDLGLARAEDTNYLGLGRAEDTTEFGVAKTEETTDLGLQ</sequence>
<dbReference type="Gene3D" id="1.10.340.30">
    <property type="entry name" value="Hypothetical protein, domain 2"/>
    <property type="match status" value="1"/>
</dbReference>